<protein>
    <submittedName>
        <fullName evidence="3">CPBP family intramembrane metalloprotease</fullName>
    </submittedName>
</protein>
<keyword evidence="1" id="KW-0472">Membrane</keyword>
<organism evidence="3 4">
    <name type="scientific">Sulfitobacter albidus</name>
    <dbReference type="NCBI Taxonomy" id="2829501"/>
    <lineage>
        <taxon>Bacteria</taxon>
        <taxon>Pseudomonadati</taxon>
        <taxon>Pseudomonadota</taxon>
        <taxon>Alphaproteobacteria</taxon>
        <taxon>Rhodobacterales</taxon>
        <taxon>Roseobacteraceae</taxon>
        <taxon>Sulfitobacter</taxon>
    </lineage>
</organism>
<feature type="domain" description="CAAX prenyl protease 2/Lysostaphin resistance protein A-like" evidence="2">
    <location>
        <begin position="150"/>
        <end position="246"/>
    </location>
</feature>
<keyword evidence="3" id="KW-0482">Metalloprotease</keyword>
<dbReference type="GO" id="GO:0008237">
    <property type="term" value="F:metallopeptidase activity"/>
    <property type="evidence" value="ECO:0007669"/>
    <property type="project" value="UniProtKB-KW"/>
</dbReference>
<evidence type="ECO:0000313" key="3">
    <source>
        <dbReference type="EMBL" id="QUJ76419.1"/>
    </source>
</evidence>
<dbReference type="AlphaFoldDB" id="A0A975JDE2"/>
<feature type="transmembrane region" description="Helical" evidence="1">
    <location>
        <begin position="236"/>
        <end position="257"/>
    </location>
</feature>
<dbReference type="PANTHER" id="PTHR36435:SF1">
    <property type="entry name" value="CAAX AMINO TERMINAL PROTEASE FAMILY PROTEIN"/>
    <property type="match status" value="1"/>
</dbReference>
<feature type="transmembrane region" description="Helical" evidence="1">
    <location>
        <begin position="70"/>
        <end position="90"/>
    </location>
</feature>
<feature type="transmembrane region" description="Helical" evidence="1">
    <location>
        <begin position="111"/>
        <end position="132"/>
    </location>
</feature>
<accession>A0A975JDE2</accession>
<dbReference type="RefSeq" id="WP_212704617.1">
    <property type="nucleotide sequence ID" value="NZ_CP073581.1"/>
</dbReference>
<feature type="transmembrane region" description="Helical" evidence="1">
    <location>
        <begin position="208"/>
        <end position="224"/>
    </location>
</feature>
<evidence type="ECO:0000256" key="1">
    <source>
        <dbReference type="SAM" id="Phobius"/>
    </source>
</evidence>
<feature type="transmembrane region" description="Helical" evidence="1">
    <location>
        <begin position="28"/>
        <end position="50"/>
    </location>
</feature>
<sequence length="299" mass="32602">MWLLRPDYDAHILHIKPAETRPELWRTVVALVAMTVMYILLSLFYQQAIFNLFAGASALTDTIEDGTSPLAVFVILFNFALISLSVALVVKMMHARGTSTLFGPAQLALSQFMRVTGALLVFMAAVAVLPPWGMGGILVPNLGVVLWLVLLPLGLVAVFVQISAEELLFRGYLQQQMAVRFRSPLIWMGVPSFLFAIGHYQPGAAGENAVLLVVWAGIFGLLMADLTARSGSLGPALAIHFINNVFALLVTSLPDTLGGLALYHTPFGLDDAEALRAWLPVDFVSILCMWLVARLALRR</sequence>
<keyword evidence="3" id="KW-0645">Protease</keyword>
<feature type="transmembrane region" description="Helical" evidence="1">
    <location>
        <begin position="144"/>
        <end position="164"/>
    </location>
</feature>
<keyword evidence="4" id="KW-1185">Reference proteome</keyword>
<dbReference type="GO" id="GO:0080120">
    <property type="term" value="P:CAAX-box protein maturation"/>
    <property type="evidence" value="ECO:0007669"/>
    <property type="project" value="UniProtKB-ARBA"/>
</dbReference>
<reference evidence="3" key="1">
    <citation type="submission" date="2021-04" db="EMBL/GenBank/DDBJ databases">
        <title>Complete genome sequence for Sulfitobacter sp. strain JK7-1.</title>
        <authorList>
            <person name="Park S.-J."/>
        </authorList>
    </citation>
    <scope>NUCLEOTIDE SEQUENCE</scope>
    <source>
        <strain evidence="3">JK7-1</strain>
    </source>
</reference>
<dbReference type="InterPro" id="IPR003675">
    <property type="entry name" value="Rce1/LyrA-like_dom"/>
</dbReference>
<feature type="transmembrane region" description="Helical" evidence="1">
    <location>
        <begin position="185"/>
        <end position="202"/>
    </location>
</feature>
<dbReference type="PANTHER" id="PTHR36435">
    <property type="entry name" value="SLR1288 PROTEIN"/>
    <property type="match status" value="1"/>
</dbReference>
<keyword evidence="1" id="KW-0812">Transmembrane</keyword>
<dbReference type="EMBL" id="CP073581">
    <property type="protein sequence ID" value="QUJ76419.1"/>
    <property type="molecule type" value="Genomic_DNA"/>
</dbReference>
<dbReference type="GO" id="GO:0004175">
    <property type="term" value="F:endopeptidase activity"/>
    <property type="evidence" value="ECO:0007669"/>
    <property type="project" value="UniProtKB-ARBA"/>
</dbReference>
<gene>
    <name evidence="3" type="ORF">KDD17_16290</name>
</gene>
<keyword evidence="1" id="KW-1133">Transmembrane helix</keyword>
<dbReference type="KEGG" id="sual:KDD17_16290"/>
<dbReference type="InterPro" id="IPR052710">
    <property type="entry name" value="CAAX_protease"/>
</dbReference>
<name>A0A975JDE2_9RHOB</name>
<evidence type="ECO:0000259" key="2">
    <source>
        <dbReference type="Pfam" id="PF02517"/>
    </source>
</evidence>
<keyword evidence="3" id="KW-0378">Hydrolase</keyword>
<dbReference type="Proteomes" id="UP000683291">
    <property type="component" value="Chromosome 1"/>
</dbReference>
<feature type="transmembrane region" description="Helical" evidence="1">
    <location>
        <begin position="277"/>
        <end position="297"/>
    </location>
</feature>
<evidence type="ECO:0000313" key="4">
    <source>
        <dbReference type="Proteomes" id="UP000683291"/>
    </source>
</evidence>
<proteinExistence type="predicted"/>
<dbReference type="Pfam" id="PF02517">
    <property type="entry name" value="Rce1-like"/>
    <property type="match status" value="1"/>
</dbReference>